<accession>A0ABQ6Z1I6</accession>
<evidence type="ECO:0000313" key="2">
    <source>
        <dbReference type="EMBL" id="KAF1305344.1"/>
    </source>
</evidence>
<proteinExistence type="predicted"/>
<gene>
    <name evidence="2" type="ORF">BAU17_13255</name>
</gene>
<dbReference type="EMBL" id="MAEL01000017">
    <property type="protein sequence ID" value="KAF1305344.1"/>
    <property type="molecule type" value="Genomic_DNA"/>
</dbReference>
<evidence type="ECO:0000313" key="3">
    <source>
        <dbReference type="Proteomes" id="UP000782705"/>
    </source>
</evidence>
<comment type="caution">
    <text evidence="2">The sequence shown here is derived from an EMBL/GenBank/DDBJ whole genome shotgun (WGS) entry which is preliminary data.</text>
</comment>
<keyword evidence="3" id="KW-1185">Reference proteome</keyword>
<sequence>MRSHKQTKVTVQLAEEGSEKLVKQTFANVKAGVEEATILALGDIVERLAPTSVETASVIETVEYEYNK</sequence>
<reference evidence="2 3" key="1">
    <citation type="submission" date="2016-06" db="EMBL/GenBank/DDBJ databases">
        <title>Four novel species of enterococci isolated from chicken manure.</title>
        <authorList>
            <person name="Van Tyne D."/>
        </authorList>
    </citation>
    <scope>NUCLEOTIDE SEQUENCE [LARGE SCALE GENOMIC DNA]</scope>
    <source>
        <strain evidence="2 3">CU12B</strain>
    </source>
</reference>
<dbReference type="InterPro" id="IPR012454">
    <property type="entry name" value="DUF1659"/>
</dbReference>
<name>A0ABQ6Z1I6_9ENTE</name>
<organism evidence="2 3">
    <name type="scientific">Candidatus Enterococcus willemsii</name>
    <dbReference type="NCBI Taxonomy" id="1857215"/>
    <lineage>
        <taxon>Bacteria</taxon>
        <taxon>Bacillati</taxon>
        <taxon>Bacillota</taxon>
        <taxon>Bacilli</taxon>
        <taxon>Lactobacillales</taxon>
        <taxon>Enterococcaceae</taxon>
        <taxon>Enterococcus</taxon>
    </lineage>
</organism>
<dbReference type="Proteomes" id="UP000782705">
    <property type="component" value="Unassembled WGS sequence"/>
</dbReference>
<feature type="domain" description="DUF1659" evidence="1">
    <location>
        <begin position="6"/>
        <end position="63"/>
    </location>
</feature>
<dbReference type="Pfam" id="PF07872">
    <property type="entry name" value="DUF1659"/>
    <property type="match status" value="1"/>
</dbReference>
<protein>
    <recommendedName>
        <fullName evidence="1">DUF1659 domain-containing protein</fullName>
    </recommendedName>
</protein>
<evidence type="ECO:0000259" key="1">
    <source>
        <dbReference type="Pfam" id="PF07872"/>
    </source>
</evidence>